<dbReference type="GO" id="GO:0009279">
    <property type="term" value="C:cell outer membrane"/>
    <property type="evidence" value="ECO:0007669"/>
    <property type="project" value="UniProtKB-SubCell"/>
</dbReference>
<dbReference type="InterPro" id="IPR036942">
    <property type="entry name" value="Beta-barrel_TonB_sf"/>
</dbReference>
<proteinExistence type="predicted"/>
<dbReference type="AlphaFoldDB" id="A0A7V0T5D9"/>
<comment type="caution">
    <text evidence="5">The sequence shown here is derived from an EMBL/GenBank/DDBJ whole genome shotgun (WGS) entry which is preliminary data.</text>
</comment>
<organism evidence="5">
    <name type="scientific">candidate division WOR-3 bacterium</name>
    <dbReference type="NCBI Taxonomy" id="2052148"/>
    <lineage>
        <taxon>Bacteria</taxon>
        <taxon>Bacteria division WOR-3</taxon>
    </lineage>
</organism>
<keyword evidence="3" id="KW-0998">Cell outer membrane</keyword>
<evidence type="ECO:0000259" key="4">
    <source>
        <dbReference type="Pfam" id="PF14905"/>
    </source>
</evidence>
<dbReference type="EMBL" id="DSBX01000122">
    <property type="protein sequence ID" value="HDQ99258.1"/>
    <property type="molecule type" value="Genomic_DNA"/>
</dbReference>
<protein>
    <submittedName>
        <fullName evidence="5">TonB-dependent receptor</fullName>
    </submittedName>
</protein>
<comment type="subcellular location">
    <subcellularLocation>
        <location evidence="1">Cell outer membrane</location>
    </subcellularLocation>
</comment>
<dbReference type="SUPFAM" id="SSF56935">
    <property type="entry name" value="Porins"/>
    <property type="match status" value="1"/>
</dbReference>
<keyword evidence="2" id="KW-0472">Membrane</keyword>
<dbReference type="Gene3D" id="2.40.170.20">
    <property type="entry name" value="TonB-dependent receptor, beta-barrel domain"/>
    <property type="match status" value="1"/>
</dbReference>
<feature type="domain" description="Outer membrane protein beta-barrel" evidence="4">
    <location>
        <begin position="88"/>
        <end position="490"/>
    </location>
</feature>
<feature type="non-terminal residue" evidence="5">
    <location>
        <position position="1"/>
    </location>
</feature>
<evidence type="ECO:0000256" key="2">
    <source>
        <dbReference type="ARBA" id="ARBA00023136"/>
    </source>
</evidence>
<keyword evidence="5" id="KW-0675">Receptor</keyword>
<evidence type="ECO:0000256" key="1">
    <source>
        <dbReference type="ARBA" id="ARBA00004442"/>
    </source>
</evidence>
<evidence type="ECO:0000313" key="5">
    <source>
        <dbReference type="EMBL" id="HDQ99258.1"/>
    </source>
</evidence>
<dbReference type="PANTHER" id="PTHR40980:SF4">
    <property type="entry name" value="TONB-DEPENDENT RECEPTOR-LIKE BETA-BARREL DOMAIN-CONTAINING PROTEIN"/>
    <property type="match status" value="1"/>
</dbReference>
<dbReference type="Proteomes" id="UP000885672">
    <property type="component" value="Unassembled WGS sequence"/>
</dbReference>
<sequence>DGRFWGARGGVDLQWTAQDRTSLSGRWGGRDMTSARFADFRTWFSPGADTSRYTSDETSYHRPGFLSLNFEQRRIFGEPAAGRNARPEHELTARLGWWRRYRDGETQTELLTIEGADTTITSGQRALTTGPADRLNLTLDYVLPLRETDKLEAGYQGRFEQAREGNRTFEYDTATGEYVFRERFSRDAEASQNINALYATYAGEWQALGYKGGLRGERAERIITAGDTAYEIPVRWDLFPTAHISYQLPADAQLMASYARRIGRTRHFYLDPFPVWQDAYTVVQGNPALLPEYIDSWELGTLLPFGASRLSAELFHRVSHNKVERIISLYPETTGVMLHTFENVGADRSLGLELMLDLTPVKWYTLTLGGDIYDYRVEGELEGRDFSYSSFNYSGRLGNEIRLPTNTRVQLNGRYHSPSVTSQGRREGALMTDLGVRQQFLNRQLNVTLQVRDLFGTGRHEDESGGEGYDFYSKSISTRQSPVATLNLSWNFNNFRPERRRRDDDIDLGPSDGDM</sequence>
<dbReference type="InterPro" id="IPR041700">
    <property type="entry name" value="OMP_b-brl_3"/>
</dbReference>
<gene>
    <name evidence="5" type="ORF">ENN51_03100</name>
</gene>
<dbReference type="Pfam" id="PF14905">
    <property type="entry name" value="OMP_b-brl_3"/>
    <property type="match status" value="1"/>
</dbReference>
<accession>A0A7V0T5D9</accession>
<evidence type="ECO:0000256" key="3">
    <source>
        <dbReference type="ARBA" id="ARBA00023237"/>
    </source>
</evidence>
<reference evidence="5" key="1">
    <citation type="journal article" date="2020" name="mSystems">
        <title>Genome- and Community-Level Interaction Insights into Carbon Utilization and Element Cycling Functions of Hydrothermarchaeota in Hydrothermal Sediment.</title>
        <authorList>
            <person name="Zhou Z."/>
            <person name="Liu Y."/>
            <person name="Xu W."/>
            <person name="Pan J."/>
            <person name="Luo Z.H."/>
            <person name="Li M."/>
        </authorList>
    </citation>
    <scope>NUCLEOTIDE SEQUENCE [LARGE SCALE GENOMIC DNA]</scope>
    <source>
        <strain evidence="5">SpSt-1182</strain>
    </source>
</reference>
<name>A0A7V0T5D9_UNCW3</name>
<dbReference type="PANTHER" id="PTHR40980">
    <property type="entry name" value="PLUG DOMAIN-CONTAINING PROTEIN"/>
    <property type="match status" value="1"/>
</dbReference>